<dbReference type="PANTHER" id="PTHR10151">
    <property type="entry name" value="ECTONUCLEOTIDE PYROPHOSPHATASE/PHOSPHODIESTERASE"/>
    <property type="match status" value="1"/>
</dbReference>
<dbReference type="EMBL" id="MGDD01000255">
    <property type="protein sequence ID" value="OGL43737.1"/>
    <property type="molecule type" value="Genomic_DNA"/>
</dbReference>
<dbReference type="AlphaFoldDB" id="A0A1F7RS64"/>
<sequence length="548" mass="63324">MKKNKERVFLLGLDGATFDVINPLAAKGELPGFSRIMHEGSSAPLRSTVPPMTAPAWVSITTGKNPGKHGIYDFWTPPWGCYERYIINSTTVQSPRIWDILGHENKESIVFNVPVTYPPTSVHGVLLSGMLTPDVAYDWTYPSNLKNDILSKWPDYIIDSGWTDEDTEDPVLYFERTLKAMEIRQEVLEDLMKKTNWDFCMVVFIALDRIQHFLWRYNDTTHPNYEPDVSRILHDAVPEIYKKADKIIQWLLSVLHEEDKLMIVSDHGFGKLEYEMYLYQWLEKEGLVKLNKTASQQLPDQNGSFKKFFKKIFTNQQKTKVFGQKRKLTLDNPVHLIGRNLIQWDQTKAFFGTDTDCGIYINLKGKFPFGTVEEGTEYEELRDIIKNGLFKISDPHGELLIERVFFKEEIFHGKYEHLAPDIILQTKGFKGMVMESPVSDEFIVPAKWRSGTHRESGIFIVYGNNIKHCENLPDLTVYDITPTILHAFQLKIPADIDGNVIKDIFKENTPVLYEESPVNYLSDISEKRLSEDEQKHIKDRLKSLGYIN</sequence>
<organism evidence="1 2">
    <name type="scientific">Candidatus Schekmanbacteria bacterium RBG_13_48_7</name>
    <dbReference type="NCBI Taxonomy" id="1817878"/>
    <lineage>
        <taxon>Bacteria</taxon>
        <taxon>Candidatus Schekmaniibacteriota</taxon>
    </lineage>
</organism>
<dbReference type="PANTHER" id="PTHR10151:SF120">
    <property type="entry name" value="BIS(5'-ADENOSYL)-TRIPHOSPHATASE"/>
    <property type="match status" value="1"/>
</dbReference>
<proteinExistence type="predicted"/>
<gene>
    <name evidence="1" type="ORF">A2161_01800</name>
</gene>
<dbReference type="InterPro" id="IPR017850">
    <property type="entry name" value="Alkaline_phosphatase_core_sf"/>
</dbReference>
<protein>
    <recommendedName>
        <fullName evidence="3">Phosphodiesterase</fullName>
    </recommendedName>
</protein>
<dbReference type="GO" id="GO:0016787">
    <property type="term" value="F:hydrolase activity"/>
    <property type="evidence" value="ECO:0007669"/>
    <property type="project" value="UniProtKB-ARBA"/>
</dbReference>
<evidence type="ECO:0000313" key="2">
    <source>
        <dbReference type="Proteomes" id="UP000179266"/>
    </source>
</evidence>
<dbReference type="SUPFAM" id="SSF53649">
    <property type="entry name" value="Alkaline phosphatase-like"/>
    <property type="match status" value="1"/>
</dbReference>
<evidence type="ECO:0000313" key="1">
    <source>
        <dbReference type="EMBL" id="OGL43737.1"/>
    </source>
</evidence>
<comment type="caution">
    <text evidence="1">The sequence shown here is derived from an EMBL/GenBank/DDBJ whole genome shotgun (WGS) entry which is preliminary data.</text>
</comment>
<accession>A0A1F7RS64</accession>
<dbReference type="Proteomes" id="UP000179266">
    <property type="component" value="Unassembled WGS sequence"/>
</dbReference>
<name>A0A1F7RS64_9BACT</name>
<reference evidence="1 2" key="1">
    <citation type="journal article" date="2016" name="Nat. Commun.">
        <title>Thousands of microbial genomes shed light on interconnected biogeochemical processes in an aquifer system.</title>
        <authorList>
            <person name="Anantharaman K."/>
            <person name="Brown C.T."/>
            <person name="Hug L.A."/>
            <person name="Sharon I."/>
            <person name="Castelle C.J."/>
            <person name="Probst A.J."/>
            <person name="Thomas B.C."/>
            <person name="Singh A."/>
            <person name="Wilkins M.J."/>
            <person name="Karaoz U."/>
            <person name="Brodie E.L."/>
            <person name="Williams K.H."/>
            <person name="Hubbard S.S."/>
            <person name="Banfield J.F."/>
        </authorList>
    </citation>
    <scope>NUCLEOTIDE SEQUENCE [LARGE SCALE GENOMIC DNA]</scope>
</reference>
<dbReference type="Gene3D" id="3.40.720.10">
    <property type="entry name" value="Alkaline Phosphatase, subunit A"/>
    <property type="match status" value="2"/>
</dbReference>
<evidence type="ECO:0008006" key="3">
    <source>
        <dbReference type="Google" id="ProtNLM"/>
    </source>
</evidence>
<dbReference type="InterPro" id="IPR002591">
    <property type="entry name" value="Phosphodiest/P_Trfase"/>
</dbReference>
<dbReference type="Pfam" id="PF01663">
    <property type="entry name" value="Phosphodiest"/>
    <property type="match status" value="1"/>
</dbReference>